<protein>
    <submittedName>
        <fullName evidence="1">Uncharacterized protein</fullName>
    </submittedName>
</protein>
<dbReference type="AlphaFoldDB" id="A0A8C3KJB2"/>
<reference evidence="1" key="2">
    <citation type="submission" date="2025-09" db="UniProtKB">
        <authorList>
            <consortium name="Ensembl"/>
        </authorList>
    </citation>
    <scope>IDENTIFICATION</scope>
</reference>
<proteinExistence type="predicted"/>
<evidence type="ECO:0000313" key="2">
    <source>
        <dbReference type="Proteomes" id="UP000694419"/>
    </source>
</evidence>
<keyword evidence="2" id="KW-1185">Reference proteome</keyword>
<reference evidence="1" key="1">
    <citation type="submission" date="2025-08" db="UniProtKB">
        <authorList>
            <consortium name="Ensembl"/>
        </authorList>
    </citation>
    <scope>IDENTIFICATION</scope>
</reference>
<name>A0A8C3KJB2_9CHAR</name>
<accession>A0A8C3KJB2</accession>
<dbReference type="Ensembl" id="ENSCPGT00000026972.1">
    <property type="protein sequence ID" value="ENSCPGP00000024699.1"/>
    <property type="gene ID" value="ENSCPGG00000017010.1"/>
</dbReference>
<evidence type="ECO:0000313" key="1">
    <source>
        <dbReference type="Ensembl" id="ENSCPGP00000024699.1"/>
    </source>
</evidence>
<sequence>MSYCEHPRHQHFKLSFWVGRKQPTFPPQQVKSTTTLLCHLICKHF</sequence>
<organism evidence="1 2">
    <name type="scientific">Calidris pygmaea</name>
    <name type="common">Spoon-billed sandpiper</name>
    <dbReference type="NCBI Taxonomy" id="425635"/>
    <lineage>
        <taxon>Eukaryota</taxon>
        <taxon>Metazoa</taxon>
        <taxon>Chordata</taxon>
        <taxon>Craniata</taxon>
        <taxon>Vertebrata</taxon>
        <taxon>Euteleostomi</taxon>
        <taxon>Archelosauria</taxon>
        <taxon>Archosauria</taxon>
        <taxon>Dinosauria</taxon>
        <taxon>Saurischia</taxon>
        <taxon>Theropoda</taxon>
        <taxon>Coelurosauria</taxon>
        <taxon>Aves</taxon>
        <taxon>Neognathae</taxon>
        <taxon>Neoaves</taxon>
        <taxon>Charadriiformes</taxon>
        <taxon>Scolopacidae</taxon>
        <taxon>Calidris</taxon>
    </lineage>
</organism>
<dbReference type="Proteomes" id="UP000694419">
    <property type="component" value="Unplaced"/>
</dbReference>